<dbReference type="AlphaFoldDB" id="A0A2M8VQW9"/>
<dbReference type="CDD" id="cd00293">
    <property type="entry name" value="USP-like"/>
    <property type="match status" value="1"/>
</dbReference>
<dbReference type="PANTHER" id="PTHR30238:SF4">
    <property type="entry name" value="SLL1022 PROTEIN"/>
    <property type="match status" value="1"/>
</dbReference>
<evidence type="ECO:0000259" key="8">
    <source>
        <dbReference type="Pfam" id="PF00582"/>
    </source>
</evidence>
<dbReference type="GO" id="GO:0016020">
    <property type="term" value="C:membrane"/>
    <property type="evidence" value="ECO:0007669"/>
    <property type="project" value="UniProtKB-SubCell"/>
</dbReference>
<evidence type="ECO:0000313" key="10">
    <source>
        <dbReference type="Proteomes" id="UP000229366"/>
    </source>
</evidence>
<evidence type="ECO:0000256" key="2">
    <source>
        <dbReference type="ARBA" id="ARBA00007511"/>
    </source>
</evidence>
<comment type="similarity">
    <text evidence="3">Belongs to the universal stress protein A family.</text>
</comment>
<protein>
    <submittedName>
        <fullName evidence="9">YjbE family integral membrane protein</fullName>
    </submittedName>
</protein>
<dbReference type="Pfam" id="PF00582">
    <property type="entry name" value="Usp"/>
    <property type="match status" value="1"/>
</dbReference>
<dbReference type="SUPFAM" id="SSF52402">
    <property type="entry name" value="Adenine nucleotide alpha hydrolases-like"/>
    <property type="match status" value="1"/>
</dbReference>
<keyword evidence="4 7" id="KW-0812">Transmembrane</keyword>
<dbReference type="InterPro" id="IPR022301">
    <property type="entry name" value="Integral_membrane_YjbE"/>
</dbReference>
<dbReference type="InterPro" id="IPR005496">
    <property type="entry name" value="Integral_membrane_TerC"/>
</dbReference>
<feature type="transmembrane region" description="Helical" evidence="7">
    <location>
        <begin position="58"/>
        <end position="79"/>
    </location>
</feature>
<feature type="transmembrane region" description="Helical" evidence="7">
    <location>
        <begin position="147"/>
        <end position="168"/>
    </location>
</feature>
<dbReference type="NCBIfam" id="TIGR03717">
    <property type="entry name" value="R_switched_YjbE"/>
    <property type="match status" value="1"/>
</dbReference>
<comment type="subcellular location">
    <subcellularLocation>
        <location evidence="1">Membrane</location>
        <topology evidence="1">Multi-pass membrane protein</topology>
    </subcellularLocation>
</comment>
<keyword evidence="10" id="KW-1185">Reference proteome</keyword>
<keyword evidence="6 7" id="KW-0472">Membrane</keyword>
<sequence length="435" mass="46371">MVFVGQILIKETQLELFSPEFFSALLAIVMIDLVLAGDNAIVIAMAAKNLPAHLQKKAIVWGAVGAIVVRSVMTLLVVYLLQIPGLMLVGGLLLVWIAYKLLNPAADDGKGHGAASTTFWGAMKTIVIADAVMGLDNVLAVAGASNGSYVLVVLGLLISIPIVIWGSTQILKLVERYPSVTYLGAGVLAFTAGKMITSEPLTQEFLQSYSAAWEYVIQIAVVLGVLCGGFIRSRLALEDVIASSVVNPGPTDEVVTMQSSQLKGNTMNSILIPVDGSKNSDLAVKHAIRAYGHNPQTHIHLCNVQPSLHTHIRKFLSKRSVQDWQADCALKATESASRHLEKAGVAFSSSYVCGDKGTGLYDEAQRLQCNQIVIGTSKKHSVNRLFENSTTAKLLQISDIPVEVVTGSALHPLERWGIPALGAGAATALMAIVID</sequence>
<evidence type="ECO:0000256" key="7">
    <source>
        <dbReference type="SAM" id="Phobius"/>
    </source>
</evidence>
<comment type="similarity">
    <text evidence="2">Belongs to the TerC family.</text>
</comment>
<feature type="transmembrane region" description="Helical" evidence="7">
    <location>
        <begin position="114"/>
        <end position="135"/>
    </location>
</feature>
<keyword evidence="5 7" id="KW-1133">Transmembrane helix</keyword>
<evidence type="ECO:0000256" key="6">
    <source>
        <dbReference type="ARBA" id="ARBA00023136"/>
    </source>
</evidence>
<dbReference type="Proteomes" id="UP000229366">
    <property type="component" value="Unassembled WGS sequence"/>
</dbReference>
<reference evidence="9 10" key="1">
    <citation type="submission" date="2017-11" db="EMBL/GenBank/DDBJ databases">
        <title>Genomic Encyclopedia of Type Strains, Phase III (KMG-III): the genomes of soil and plant-associated and newly described type strains.</title>
        <authorList>
            <person name="Whitman W."/>
        </authorList>
    </citation>
    <scope>NUCLEOTIDE SEQUENCE [LARGE SCALE GENOMIC DNA]</scope>
    <source>
        <strain evidence="9 10">UB-Domo-W1</strain>
    </source>
</reference>
<evidence type="ECO:0000313" key="9">
    <source>
        <dbReference type="EMBL" id="PJI79851.1"/>
    </source>
</evidence>
<feature type="transmembrane region" description="Helical" evidence="7">
    <location>
        <begin position="21"/>
        <end position="46"/>
    </location>
</feature>
<dbReference type="PRINTS" id="PR01438">
    <property type="entry name" value="UNVRSLSTRESS"/>
</dbReference>
<evidence type="ECO:0000256" key="4">
    <source>
        <dbReference type="ARBA" id="ARBA00022692"/>
    </source>
</evidence>
<feature type="domain" description="UspA" evidence="8">
    <location>
        <begin position="268"/>
        <end position="405"/>
    </location>
</feature>
<dbReference type="Gene3D" id="3.40.50.620">
    <property type="entry name" value="HUPs"/>
    <property type="match status" value="1"/>
</dbReference>
<dbReference type="InterPro" id="IPR006016">
    <property type="entry name" value="UspA"/>
</dbReference>
<dbReference type="PANTHER" id="PTHR30238">
    <property type="entry name" value="MEMBRANE BOUND PREDICTED REDOX MODULATOR"/>
    <property type="match status" value="1"/>
</dbReference>
<gene>
    <name evidence="9" type="ORF">B0G85_0829</name>
</gene>
<name>A0A2M8VQW9_9BURK</name>
<evidence type="ECO:0000256" key="5">
    <source>
        <dbReference type="ARBA" id="ARBA00022989"/>
    </source>
</evidence>
<organism evidence="9 10">
    <name type="scientific">Polynucleobacter brandtiae</name>
    <dbReference type="NCBI Taxonomy" id="1938816"/>
    <lineage>
        <taxon>Bacteria</taxon>
        <taxon>Pseudomonadati</taxon>
        <taxon>Pseudomonadota</taxon>
        <taxon>Betaproteobacteria</taxon>
        <taxon>Burkholderiales</taxon>
        <taxon>Burkholderiaceae</taxon>
        <taxon>Polynucleobacter</taxon>
    </lineage>
</organism>
<dbReference type="InterPro" id="IPR006015">
    <property type="entry name" value="Universal_stress_UspA"/>
</dbReference>
<dbReference type="Pfam" id="PF03741">
    <property type="entry name" value="TerC"/>
    <property type="match status" value="1"/>
</dbReference>
<dbReference type="EMBL" id="PGTX01000002">
    <property type="protein sequence ID" value="PJI79851.1"/>
    <property type="molecule type" value="Genomic_DNA"/>
</dbReference>
<comment type="caution">
    <text evidence="9">The sequence shown here is derived from an EMBL/GenBank/DDBJ whole genome shotgun (WGS) entry which is preliminary data.</text>
</comment>
<dbReference type="InterPro" id="IPR014729">
    <property type="entry name" value="Rossmann-like_a/b/a_fold"/>
</dbReference>
<proteinExistence type="inferred from homology"/>
<evidence type="ECO:0000256" key="3">
    <source>
        <dbReference type="ARBA" id="ARBA00008791"/>
    </source>
</evidence>
<feature type="transmembrane region" description="Helical" evidence="7">
    <location>
        <begin position="85"/>
        <end position="102"/>
    </location>
</feature>
<accession>A0A2M8VQW9</accession>
<evidence type="ECO:0000256" key="1">
    <source>
        <dbReference type="ARBA" id="ARBA00004141"/>
    </source>
</evidence>